<organism evidence="1 2">
    <name type="scientific">Croceibacterium selenioxidans</name>
    <dbReference type="NCBI Taxonomy" id="2838833"/>
    <lineage>
        <taxon>Bacteria</taxon>
        <taxon>Pseudomonadati</taxon>
        <taxon>Pseudomonadota</taxon>
        <taxon>Alphaproteobacteria</taxon>
        <taxon>Sphingomonadales</taxon>
        <taxon>Erythrobacteraceae</taxon>
        <taxon>Croceibacterium</taxon>
    </lineage>
</organism>
<comment type="caution">
    <text evidence="1">The sequence shown here is derived from an EMBL/GenBank/DDBJ whole genome shotgun (WGS) entry which is preliminary data.</text>
</comment>
<evidence type="ECO:0000313" key="1">
    <source>
        <dbReference type="EMBL" id="MBT2134063.1"/>
    </source>
</evidence>
<evidence type="ECO:0000313" key="2">
    <source>
        <dbReference type="Proteomes" id="UP000811255"/>
    </source>
</evidence>
<dbReference type="SUPFAM" id="SSF55144">
    <property type="entry name" value="LigT-like"/>
    <property type="match status" value="1"/>
</dbReference>
<name>A0ABS5W2T5_9SPHN</name>
<accession>A0ABS5W2T5</accession>
<sequence>MVRHPSRPRGDVATPPFEPARGAPLIVTAVLPGDLQALADKLRRQHYPPDRNRVPAHVTLFHSLPPSSAEEVRELLKERARHSRSPQARLSGVSRLVGGTALEITSPQMQSLREDLSERLHGLLSAQDLGVPKLHITIQNKVTSAEARTLQTRLESEFSPRDFTFAGLALHAWRGGPWQLLKSWSFRG</sequence>
<gene>
    <name evidence="1" type="ORF">KK137_06925</name>
</gene>
<dbReference type="Pfam" id="PF13563">
    <property type="entry name" value="2_5_RNA_ligase2"/>
    <property type="match status" value="1"/>
</dbReference>
<keyword evidence="2" id="KW-1185">Reference proteome</keyword>
<dbReference type="InterPro" id="IPR009097">
    <property type="entry name" value="Cyclic_Pdiesterase"/>
</dbReference>
<dbReference type="Proteomes" id="UP000811255">
    <property type="component" value="Unassembled WGS sequence"/>
</dbReference>
<dbReference type="EMBL" id="JAHFVK010000001">
    <property type="protein sequence ID" value="MBT2134063.1"/>
    <property type="molecule type" value="Genomic_DNA"/>
</dbReference>
<dbReference type="GO" id="GO:0016874">
    <property type="term" value="F:ligase activity"/>
    <property type="evidence" value="ECO:0007669"/>
    <property type="project" value="UniProtKB-KW"/>
</dbReference>
<reference evidence="1 2" key="1">
    <citation type="submission" date="2021-05" db="EMBL/GenBank/DDBJ databases">
        <title>Croceibacterium sp. LX-88 genome sequence.</title>
        <authorList>
            <person name="Luo X."/>
        </authorList>
    </citation>
    <scope>NUCLEOTIDE SEQUENCE [LARGE SCALE GENOMIC DNA]</scope>
    <source>
        <strain evidence="1 2">LX-88</strain>
    </source>
</reference>
<protein>
    <submittedName>
        <fullName evidence="1">2'-5' RNA ligase family protein</fullName>
    </submittedName>
</protein>
<dbReference type="RefSeq" id="WP_214535420.1">
    <property type="nucleotide sequence ID" value="NZ_JAHFVK010000001.1"/>
</dbReference>
<proteinExistence type="predicted"/>
<dbReference type="Gene3D" id="3.90.1140.10">
    <property type="entry name" value="Cyclic phosphodiesterase"/>
    <property type="match status" value="1"/>
</dbReference>
<keyword evidence="1" id="KW-0436">Ligase</keyword>